<protein>
    <submittedName>
        <fullName evidence="1">Uncharacterized protein</fullName>
    </submittedName>
</protein>
<evidence type="ECO:0000313" key="2">
    <source>
        <dbReference type="Proteomes" id="UP000236724"/>
    </source>
</evidence>
<evidence type="ECO:0000313" key="1">
    <source>
        <dbReference type="EMBL" id="SEH08098.1"/>
    </source>
</evidence>
<name>A0A1H6FDE9_9GAMM</name>
<reference evidence="1 2" key="1">
    <citation type="submission" date="2016-10" db="EMBL/GenBank/DDBJ databases">
        <authorList>
            <person name="de Groot N.N."/>
        </authorList>
    </citation>
    <scope>NUCLEOTIDE SEQUENCE [LARGE SCALE GENOMIC DNA]</scope>
    <source>
        <strain evidence="1">MBHS1</strain>
    </source>
</reference>
<accession>A0A1H6FDE9</accession>
<keyword evidence="2" id="KW-1185">Reference proteome</keyword>
<dbReference type="EMBL" id="FMSV02000543">
    <property type="protein sequence ID" value="SEH08098.1"/>
    <property type="molecule type" value="Genomic_DNA"/>
</dbReference>
<dbReference type="AlphaFoldDB" id="A0A1H6FDE9"/>
<dbReference type="RefSeq" id="WP_103921680.1">
    <property type="nucleotide sequence ID" value="NZ_FMSV02000543.1"/>
</dbReference>
<dbReference type="OrthoDB" id="5373159at2"/>
<dbReference type="Proteomes" id="UP000236724">
    <property type="component" value="Unassembled WGS sequence"/>
</dbReference>
<gene>
    <name evidence="1" type="ORF">MBHS_03987</name>
</gene>
<sequence length="176" mass="20917">MADASSIFNSKFISYLSSLKEISYDNENNIYLCQDESKIVYDFDSIVKNKYPLKQPASPDALLINDKSIYLIEFKNEKYSNVNGEKIRKKLRDGKHVLQDIFKTNNISIDKYKLIFCVAYKNTQRGWRSGVEKNIPKFGLMQYKYDYFNEIYTNDIQFFTNEYKKRFKKTLECNEC</sequence>
<proteinExistence type="predicted"/>
<organism evidence="1 2">
    <name type="scientific">Candidatus Venteria ishoeyi</name>
    <dbReference type="NCBI Taxonomy" id="1899563"/>
    <lineage>
        <taxon>Bacteria</taxon>
        <taxon>Pseudomonadati</taxon>
        <taxon>Pseudomonadota</taxon>
        <taxon>Gammaproteobacteria</taxon>
        <taxon>Thiotrichales</taxon>
        <taxon>Thiotrichaceae</taxon>
        <taxon>Venteria</taxon>
    </lineage>
</organism>